<sequence length="139" mass="15559">MSGKGMQTFLGVAHPWMCDVMGHMSARHYMAMFDDASFYLLGIIANLEIRPGAPTGWADVRYEIDYRAEVQPGTLIAITSRIERIGRSSVTIVHNMDGALDRLPRAQAMAVTVHFDMTKREAAPLPPDIRQRAEALMQR</sequence>
<organism evidence="1 2">
    <name type="scientific">Devosia enhydra</name>
    <dbReference type="NCBI Taxonomy" id="665118"/>
    <lineage>
        <taxon>Bacteria</taxon>
        <taxon>Pseudomonadati</taxon>
        <taxon>Pseudomonadota</taxon>
        <taxon>Alphaproteobacteria</taxon>
        <taxon>Hyphomicrobiales</taxon>
        <taxon>Devosiaceae</taxon>
        <taxon>Devosia</taxon>
    </lineage>
</organism>
<dbReference type="CDD" id="cd00586">
    <property type="entry name" value="4HBT"/>
    <property type="match status" value="1"/>
</dbReference>
<gene>
    <name evidence="1" type="ORF">SAMN02983003_1556</name>
</gene>
<dbReference type="AlphaFoldDB" id="A0A1K2HWF1"/>
<dbReference type="Gene3D" id="3.10.129.10">
    <property type="entry name" value="Hotdog Thioesterase"/>
    <property type="match status" value="1"/>
</dbReference>
<accession>A0A1K2HWF1</accession>
<evidence type="ECO:0000313" key="1">
    <source>
        <dbReference type="EMBL" id="SFZ83280.1"/>
    </source>
</evidence>
<dbReference type="EMBL" id="FPKU01000001">
    <property type="protein sequence ID" value="SFZ83280.1"/>
    <property type="molecule type" value="Genomic_DNA"/>
</dbReference>
<proteinExistence type="predicted"/>
<dbReference type="SUPFAM" id="SSF54637">
    <property type="entry name" value="Thioesterase/thiol ester dehydrase-isomerase"/>
    <property type="match status" value="1"/>
</dbReference>
<dbReference type="Pfam" id="PF13279">
    <property type="entry name" value="4HBT_2"/>
    <property type="match status" value="1"/>
</dbReference>
<name>A0A1K2HWF1_9HYPH</name>
<dbReference type="STRING" id="665118.SAMN02983003_1556"/>
<reference evidence="1 2" key="1">
    <citation type="submission" date="2016-11" db="EMBL/GenBank/DDBJ databases">
        <authorList>
            <person name="Jaros S."/>
            <person name="Januszkiewicz K."/>
            <person name="Wedrychowicz H."/>
        </authorList>
    </citation>
    <scope>NUCLEOTIDE SEQUENCE [LARGE SCALE GENOMIC DNA]</scope>
    <source>
        <strain evidence="1 2">ATCC 23634</strain>
    </source>
</reference>
<evidence type="ECO:0000313" key="2">
    <source>
        <dbReference type="Proteomes" id="UP000183447"/>
    </source>
</evidence>
<dbReference type="InterPro" id="IPR029069">
    <property type="entry name" value="HotDog_dom_sf"/>
</dbReference>
<dbReference type="Proteomes" id="UP000183447">
    <property type="component" value="Unassembled WGS sequence"/>
</dbReference>
<protein>
    <submittedName>
        <fullName evidence="1">(3S)-malyl-CoA thioesterase</fullName>
    </submittedName>
</protein>
<keyword evidence="2" id="KW-1185">Reference proteome</keyword>